<dbReference type="GO" id="GO:0046983">
    <property type="term" value="F:protein dimerization activity"/>
    <property type="evidence" value="ECO:0007669"/>
    <property type="project" value="InterPro"/>
</dbReference>
<dbReference type="Pfam" id="PF05699">
    <property type="entry name" value="Dimer_Tnp_hAT"/>
    <property type="match status" value="1"/>
</dbReference>
<evidence type="ECO:0000313" key="2">
    <source>
        <dbReference type="EMBL" id="KAK3040899.1"/>
    </source>
</evidence>
<comment type="caution">
    <text evidence="2">The sequence shown here is derived from an EMBL/GenBank/DDBJ whole genome shotgun (WGS) entry which is preliminary data.</text>
</comment>
<evidence type="ECO:0000259" key="1">
    <source>
        <dbReference type="Pfam" id="PF05699"/>
    </source>
</evidence>
<feature type="domain" description="HAT C-terminal dimerisation" evidence="1">
    <location>
        <begin position="45"/>
        <end position="78"/>
    </location>
</feature>
<gene>
    <name evidence="2" type="ORF">RJ639_027894</name>
</gene>
<dbReference type="EMBL" id="JAVXUP010000046">
    <property type="protein sequence ID" value="KAK3040899.1"/>
    <property type="molecule type" value="Genomic_DNA"/>
</dbReference>
<keyword evidence="3" id="KW-1185">Reference proteome</keyword>
<reference evidence="2" key="1">
    <citation type="submission" date="2022-12" db="EMBL/GenBank/DDBJ databases">
        <title>Draft genome assemblies for two species of Escallonia (Escalloniales).</title>
        <authorList>
            <person name="Chanderbali A."/>
            <person name="Dervinis C."/>
            <person name="Anghel I."/>
            <person name="Soltis D."/>
            <person name="Soltis P."/>
            <person name="Zapata F."/>
        </authorList>
    </citation>
    <scope>NUCLEOTIDE SEQUENCE</scope>
    <source>
        <strain evidence="2">UCBG64.0493</strain>
        <tissue evidence="2">Leaf</tissue>
    </source>
</reference>
<organism evidence="2 3">
    <name type="scientific">Escallonia herrerae</name>
    <dbReference type="NCBI Taxonomy" id="1293975"/>
    <lineage>
        <taxon>Eukaryota</taxon>
        <taxon>Viridiplantae</taxon>
        <taxon>Streptophyta</taxon>
        <taxon>Embryophyta</taxon>
        <taxon>Tracheophyta</taxon>
        <taxon>Spermatophyta</taxon>
        <taxon>Magnoliopsida</taxon>
        <taxon>eudicotyledons</taxon>
        <taxon>Gunneridae</taxon>
        <taxon>Pentapetalae</taxon>
        <taxon>asterids</taxon>
        <taxon>campanulids</taxon>
        <taxon>Escalloniales</taxon>
        <taxon>Escalloniaceae</taxon>
        <taxon>Escallonia</taxon>
    </lineage>
</organism>
<accession>A0AA88X7D0</accession>
<name>A0AA88X7D0_9ASTE</name>
<dbReference type="Proteomes" id="UP001188597">
    <property type="component" value="Unassembled WGS sequence"/>
</dbReference>
<protein>
    <recommendedName>
        <fullName evidence="1">HAT C-terminal dimerisation domain-containing protein</fullName>
    </recommendedName>
</protein>
<dbReference type="InterPro" id="IPR008906">
    <property type="entry name" value="HATC_C_dom"/>
</dbReference>
<evidence type="ECO:0000313" key="3">
    <source>
        <dbReference type="Proteomes" id="UP001188597"/>
    </source>
</evidence>
<dbReference type="AlphaFoldDB" id="A0AA88X7D0"/>
<proteinExistence type="predicted"/>
<sequence>MKIYDHERVQTMKLFGGDKKQDCNHYGFVDFWQSKKGFHGCHVTTSFFKTNGLKYPKLQLMAKNILAIPISTVASRRLLAQVVD</sequence>